<dbReference type="InterPro" id="IPR050524">
    <property type="entry name" value="APC_YAT"/>
</dbReference>
<dbReference type="STRING" id="1043004.A0A074WFM6"/>
<organism evidence="8 9">
    <name type="scientific">Aureobasidium namibiae CBS 147.97</name>
    <dbReference type="NCBI Taxonomy" id="1043004"/>
    <lineage>
        <taxon>Eukaryota</taxon>
        <taxon>Fungi</taxon>
        <taxon>Dikarya</taxon>
        <taxon>Ascomycota</taxon>
        <taxon>Pezizomycotina</taxon>
        <taxon>Dothideomycetes</taxon>
        <taxon>Dothideomycetidae</taxon>
        <taxon>Dothideales</taxon>
        <taxon>Saccotheciaceae</taxon>
        <taxon>Aureobasidium</taxon>
    </lineage>
</organism>
<keyword evidence="4 5" id="KW-0472">Membrane</keyword>
<dbReference type="AlphaFoldDB" id="A0A074WFM6"/>
<dbReference type="OrthoDB" id="3900342at2759"/>
<dbReference type="Proteomes" id="UP000027730">
    <property type="component" value="Unassembled WGS sequence"/>
</dbReference>
<accession>A0A074WFM6</accession>
<comment type="subcellular location">
    <subcellularLocation>
        <location evidence="1">Membrane</location>
        <topology evidence="1">Multi-pass membrane protein</topology>
    </subcellularLocation>
</comment>
<sequence>LLVLIEIVISVCLMSRGRRSVHDGRTWTSLPPFKNGIKVNIPAPGINVPELTVSTGLPNCALLAIWAVGDQVFIGVMGGEAHYPRWSLSRSANMVSTRLGFIYILSIIFIGLLVPSNDNRLLSGSGITASPAVVAVVDAGIPGLPSVINICMIIGVLAIALECIYLPSRILRTMALQVFLPRYIANVDAKGRPRWALAITAVVALLCTYIGLSSTGCIVLNWLVSITSASVFTNWAVIALTSFRFHSALRARHLKLFAEPYTWSSTLWPLAFAVSLAVSLMLLICLLICAIAPVGATITAFGFFSYTIGLLIIGIFTLGYKVAFKIK</sequence>
<feature type="signal peptide" evidence="6">
    <location>
        <begin position="1"/>
        <end position="19"/>
    </location>
</feature>
<evidence type="ECO:0000256" key="4">
    <source>
        <dbReference type="ARBA" id="ARBA00023136"/>
    </source>
</evidence>
<evidence type="ECO:0000256" key="6">
    <source>
        <dbReference type="SAM" id="SignalP"/>
    </source>
</evidence>
<dbReference type="PANTHER" id="PTHR43341">
    <property type="entry name" value="AMINO ACID PERMEASE"/>
    <property type="match status" value="1"/>
</dbReference>
<feature type="transmembrane region" description="Helical" evidence="5">
    <location>
        <begin position="95"/>
        <end position="114"/>
    </location>
</feature>
<feature type="domain" description="Amino acid permease/ SLC12A" evidence="7">
    <location>
        <begin position="73"/>
        <end position="325"/>
    </location>
</feature>
<feature type="chain" id="PRO_5001702420" description="Amino acid permease/ SLC12A domain-containing protein" evidence="6">
    <location>
        <begin position="20"/>
        <end position="327"/>
    </location>
</feature>
<evidence type="ECO:0000256" key="5">
    <source>
        <dbReference type="SAM" id="Phobius"/>
    </source>
</evidence>
<dbReference type="Gene3D" id="1.20.1740.10">
    <property type="entry name" value="Amino acid/polyamine transporter I"/>
    <property type="match status" value="1"/>
</dbReference>
<dbReference type="HOGENOM" id="CLU_849876_0_0_1"/>
<keyword evidence="2 5" id="KW-0812">Transmembrane</keyword>
<dbReference type="InterPro" id="IPR004841">
    <property type="entry name" value="AA-permease/SLC12A_dom"/>
</dbReference>
<gene>
    <name evidence="8" type="ORF">M436DRAFT_57965</name>
</gene>
<feature type="transmembrane region" description="Helical" evidence="5">
    <location>
        <begin position="195"/>
        <end position="212"/>
    </location>
</feature>
<evidence type="ECO:0000256" key="1">
    <source>
        <dbReference type="ARBA" id="ARBA00004141"/>
    </source>
</evidence>
<feature type="transmembrane region" description="Helical" evidence="5">
    <location>
        <begin position="218"/>
        <end position="245"/>
    </location>
</feature>
<evidence type="ECO:0000313" key="8">
    <source>
        <dbReference type="EMBL" id="KEQ68647.1"/>
    </source>
</evidence>
<dbReference type="Pfam" id="PF00324">
    <property type="entry name" value="AA_permease"/>
    <property type="match status" value="1"/>
</dbReference>
<evidence type="ECO:0000256" key="3">
    <source>
        <dbReference type="ARBA" id="ARBA00022989"/>
    </source>
</evidence>
<feature type="transmembrane region" description="Helical" evidence="5">
    <location>
        <begin position="147"/>
        <end position="166"/>
    </location>
</feature>
<proteinExistence type="predicted"/>
<name>A0A074WFM6_9PEZI</name>
<dbReference type="GO" id="GO:0015171">
    <property type="term" value="F:amino acid transmembrane transporter activity"/>
    <property type="evidence" value="ECO:0007669"/>
    <property type="project" value="TreeGrafter"/>
</dbReference>
<evidence type="ECO:0000259" key="7">
    <source>
        <dbReference type="Pfam" id="PF00324"/>
    </source>
</evidence>
<keyword evidence="6" id="KW-0732">Signal</keyword>
<dbReference type="PANTHER" id="PTHR43341:SF4">
    <property type="entry name" value="ARGININE PERMEASE CAN1-RELATED"/>
    <property type="match status" value="1"/>
</dbReference>
<protein>
    <recommendedName>
        <fullName evidence="7">Amino acid permease/ SLC12A domain-containing protein</fullName>
    </recommendedName>
</protein>
<feature type="non-terminal residue" evidence="8">
    <location>
        <position position="1"/>
    </location>
</feature>
<feature type="transmembrane region" description="Helical" evidence="5">
    <location>
        <begin position="300"/>
        <end position="320"/>
    </location>
</feature>
<reference evidence="8 9" key="1">
    <citation type="journal article" date="2014" name="BMC Genomics">
        <title>Genome sequencing of four Aureobasidium pullulans varieties: biotechnological potential, stress tolerance, and description of new species.</title>
        <authorList>
            <person name="Gostin Ar C."/>
            <person name="Ohm R.A."/>
            <person name="Kogej T."/>
            <person name="Sonjak S."/>
            <person name="Turk M."/>
            <person name="Zajc J."/>
            <person name="Zalar P."/>
            <person name="Grube M."/>
            <person name="Sun H."/>
            <person name="Han J."/>
            <person name="Sharma A."/>
            <person name="Chiniquy J."/>
            <person name="Ngan C.Y."/>
            <person name="Lipzen A."/>
            <person name="Barry K."/>
            <person name="Grigoriev I.V."/>
            <person name="Gunde-Cimerman N."/>
        </authorList>
    </citation>
    <scope>NUCLEOTIDE SEQUENCE [LARGE SCALE GENOMIC DNA]</scope>
    <source>
        <strain evidence="8 9">CBS 147.97</strain>
    </source>
</reference>
<dbReference type="EMBL" id="KL584727">
    <property type="protein sequence ID" value="KEQ68647.1"/>
    <property type="molecule type" value="Genomic_DNA"/>
</dbReference>
<keyword evidence="3 5" id="KW-1133">Transmembrane helix</keyword>
<evidence type="ECO:0000313" key="9">
    <source>
        <dbReference type="Proteomes" id="UP000027730"/>
    </source>
</evidence>
<evidence type="ECO:0000256" key="2">
    <source>
        <dbReference type="ARBA" id="ARBA00022692"/>
    </source>
</evidence>
<feature type="transmembrane region" description="Helical" evidence="5">
    <location>
        <begin position="266"/>
        <end position="294"/>
    </location>
</feature>
<keyword evidence="9" id="KW-1185">Reference proteome</keyword>
<dbReference type="RefSeq" id="XP_013422820.1">
    <property type="nucleotide sequence ID" value="XM_013567366.1"/>
</dbReference>
<dbReference type="GeneID" id="25412570"/>
<dbReference type="GO" id="GO:0016020">
    <property type="term" value="C:membrane"/>
    <property type="evidence" value="ECO:0007669"/>
    <property type="project" value="UniProtKB-SubCell"/>
</dbReference>